<name>A0A5N5SK83_9CRUS</name>
<evidence type="ECO:0000259" key="8">
    <source>
        <dbReference type="PROSITE" id="PS50157"/>
    </source>
</evidence>
<feature type="domain" description="C2H2-type" evidence="8">
    <location>
        <begin position="161"/>
        <end position="188"/>
    </location>
</feature>
<dbReference type="InterPro" id="IPR036236">
    <property type="entry name" value="Znf_C2H2_sf"/>
</dbReference>
<feature type="domain" description="C2H2-type" evidence="8">
    <location>
        <begin position="270"/>
        <end position="297"/>
    </location>
</feature>
<gene>
    <name evidence="9" type="ORF">Anas_07030</name>
</gene>
<dbReference type="GO" id="GO:0005634">
    <property type="term" value="C:nucleus"/>
    <property type="evidence" value="ECO:0007669"/>
    <property type="project" value="UniProtKB-SubCell"/>
</dbReference>
<comment type="subcellular location">
    <subcellularLocation>
        <location evidence="1">Nucleus</location>
    </subcellularLocation>
</comment>
<feature type="domain" description="C2H2-type" evidence="8">
    <location>
        <begin position="424"/>
        <end position="452"/>
    </location>
</feature>
<comment type="caution">
    <text evidence="9">The sequence shown here is derived from an EMBL/GenBank/DDBJ whole genome shotgun (WGS) entry which is preliminary data.</text>
</comment>
<dbReference type="AlphaFoldDB" id="A0A5N5SK83"/>
<evidence type="ECO:0000256" key="5">
    <source>
        <dbReference type="ARBA" id="ARBA00022833"/>
    </source>
</evidence>
<evidence type="ECO:0000313" key="10">
    <source>
        <dbReference type="Proteomes" id="UP000326759"/>
    </source>
</evidence>
<feature type="domain" description="C2H2-type" evidence="8">
    <location>
        <begin position="94"/>
        <end position="118"/>
    </location>
</feature>
<dbReference type="InterPro" id="IPR013087">
    <property type="entry name" value="Znf_C2H2_type"/>
</dbReference>
<feature type="domain" description="C2H2-type" evidence="8">
    <location>
        <begin position="477"/>
        <end position="504"/>
    </location>
</feature>
<dbReference type="EMBL" id="SEYY01024094">
    <property type="protein sequence ID" value="KAB7494387.1"/>
    <property type="molecule type" value="Genomic_DNA"/>
</dbReference>
<dbReference type="GO" id="GO:0010468">
    <property type="term" value="P:regulation of gene expression"/>
    <property type="evidence" value="ECO:0007669"/>
    <property type="project" value="TreeGrafter"/>
</dbReference>
<feature type="domain" description="C2H2-type" evidence="8">
    <location>
        <begin position="10"/>
        <end position="37"/>
    </location>
</feature>
<keyword evidence="2" id="KW-0479">Metal-binding</keyword>
<dbReference type="Proteomes" id="UP000326759">
    <property type="component" value="Unassembled WGS sequence"/>
</dbReference>
<evidence type="ECO:0000256" key="7">
    <source>
        <dbReference type="PROSITE-ProRule" id="PRU00042"/>
    </source>
</evidence>
<dbReference type="PANTHER" id="PTHR16515">
    <property type="entry name" value="PR DOMAIN ZINC FINGER PROTEIN"/>
    <property type="match status" value="1"/>
</dbReference>
<dbReference type="OrthoDB" id="6348372at2759"/>
<dbReference type="PROSITE" id="PS50157">
    <property type="entry name" value="ZINC_FINGER_C2H2_2"/>
    <property type="match status" value="14"/>
</dbReference>
<evidence type="ECO:0000256" key="2">
    <source>
        <dbReference type="ARBA" id="ARBA00022723"/>
    </source>
</evidence>
<dbReference type="Gene3D" id="3.30.160.60">
    <property type="entry name" value="Classic Zinc Finger"/>
    <property type="match status" value="9"/>
</dbReference>
<feature type="domain" description="C2H2-type" evidence="8">
    <location>
        <begin position="396"/>
        <end position="423"/>
    </location>
</feature>
<feature type="domain" description="C2H2-type" evidence="8">
    <location>
        <begin position="213"/>
        <end position="240"/>
    </location>
</feature>
<keyword evidence="5" id="KW-0862">Zinc</keyword>
<dbReference type="SMART" id="SM00355">
    <property type="entry name" value="ZnF_C2H2"/>
    <property type="match status" value="16"/>
</dbReference>
<keyword evidence="10" id="KW-1185">Reference proteome</keyword>
<proteinExistence type="predicted"/>
<feature type="domain" description="C2H2-type" evidence="8">
    <location>
        <begin position="133"/>
        <end position="160"/>
    </location>
</feature>
<keyword evidence="4 7" id="KW-0863">Zinc-finger</keyword>
<feature type="domain" description="C2H2-type" evidence="8">
    <location>
        <begin position="185"/>
        <end position="209"/>
    </location>
</feature>
<evidence type="ECO:0000313" key="9">
    <source>
        <dbReference type="EMBL" id="KAB7494387.1"/>
    </source>
</evidence>
<keyword evidence="3" id="KW-0677">Repeat</keyword>
<dbReference type="PANTHER" id="PTHR16515:SF66">
    <property type="entry name" value="C2H2-TYPE DOMAIN-CONTAINING PROTEIN"/>
    <property type="match status" value="1"/>
</dbReference>
<evidence type="ECO:0000256" key="3">
    <source>
        <dbReference type="ARBA" id="ARBA00022737"/>
    </source>
</evidence>
<feature type="domain" description="C2H2-type" evidence="8">
    <location>
        <begin position="242"/>
        <end position="269"/>
    </location>
</feature>
<sequence>MENDKEDKTCICPVCSKSFTKLSSLKDHLSIHSGIKSFQCTECNISFRKEKYLKNHMSLHTGQYLYFCPVCRKGINDKHRFEEHKLTHAGTKPHSCNVCSRSFYFYATYKRHMRSSCHKNFYIKKDLLKSNANSCSICYQDFDNVYSLRNHMRAHADANPFLCKLCGKTFKYKKHLKSHLKDHNFQCTKCPVQFKSVVAYNDHMKRHNGGFLYTCYACKKTFSKSSNLIAHENIHKSNSQKFYCDYCKTEFSQLGNLSRHLKKNTDRDSYSCSKCSSKFETGCLLRKHLQIHSESSIMKVIVSSSSSDVDDNQKDIENNFKSDTNTVSKYQCTLCCKPLINVLNAQNAYCSKYELSRHKNKHLGIKPFKCEQCHKTYYKKNSLNTHMAVHSAIKPFSCQYCKTQYCQKIGLKRHLNKNTGKEPYLCNLCPSLFESQCLLKNHSSLSHKNKSSSKALSTSKEKLEDIQNNCEFPRHLYHCSYCDNKFAQSSIYQKHLQCHKAEINGIREKRHMSEKLLVCCRCLKRFSNNLSLLEHHCPKSPEHEKQFWDFIHSWSLSFENHISNASSEIKDEIFVDKET</sequence>
<reference evidence="9 10" key="1">
    <citation type="journal article" date="2019" name="PLoS Biol.">
        <title>Sex chromosomes control vertical transmission of feminizing Wolbachia symbionts in an isopod.</title>
        <authorList>
            <person name="Becking T."/>
            <person name="Chebbi M.A."/>
            <person name="Giraud I."/>
            <person name="Moumen B."/>
            <person name="Laverre T."/>
            <person name="Caubet Y."/>
            <person name="Peccoud J."/>
            <person name="Gilbert C."/>
            <person name="Cordaux R."/>
        </authorList>
    </citation>
    <scope>NUCLEOTIDE SEQUENCE [LARGE SCALE GENOMIC DNA]</scope>
    <source>
        <strain evidence="9">ANa2</strain>
        <tissue evidence="9">Whole body excluding digestive tract and cuticle</tissue>
    </source>
</reference>
<dbReference type="InterPro" id="IPR050331">
    <property type="entry name" value="Zinc_finger"/>
</dbReference>
<dbReference type="SUPFAM" id="SSF57667">
    <property type="entry name" value="beta-beta-alpha zinc fingers"/>
    <property type="match status" value="7"/>
</dbReference>
<protein>
    <submittedName>
        <fullName evidence="9">Zinc finger protein</fullName>
    </submittedName>
</protein>
<dbReference type="GO" id="GO:0008270">
    <property type="term" value="F:zinc ion binding"/>
    <property type="evidence" value="ECO:0007669"/>
    <property type="project" value="UniProtKB-KW"/>
</dbReference>
<dbReference type="Pfam" id="PF00096">
    <property type="entry name" value="zf-C2H2"/>
    <property type="match status" value="7"/>
</dbReference>
<accession>A0A5N5SK83</accession>
<evidence type="ECO:0000256" key="1">
    <source>
        <dbReference type="ARBA" id="ARBA00004123"/>
    </source>
</evidence>
<feature type="domain" description="C2H2-type" evidence="8">
    <location>
        <begin position="66"/>
        <end position="93"/>
    </location>
</feature>
<feature type="domain" description="C2H2-type" evidence="8">
    <location>
        <begin position="38"/>
        <end position="65"/>
    </location>
</feature>
<organism evidence="9 10">
    <name type="scientific">Armadillidium nasatum</name>
    <dbReference type="NCBI Taxonomy" id="96803"/>
    <lineage>
        <taxon>Eukaryota</taxon>
        <taxon>Metazoa</taxon>
        <taxon>Ecdysozoa</taxon>
        <taxon>Arthropoda</taxon>
        <taxon>Crustacea</taxon>
        <taxon>Multicrustacea</taxon>
        <taxon>Malacostraca</taxon>
        <taxon>Eumalacostraca</taxon>
        <taxon>Peracarida</taxon>
        <taxon>Isopoda</taxon>
        <taxon>Oniscidea</taxon>
        <taxon>Crinocheta</taxon>
        <taxon>Armadillidiidae</taxon>
        <taxon>Armadillidium</taxon>
    </lineage>
</organism>
<dbReference type="FunFam" id="3.30.160.60:FF:000100">
    <property type="entry name" value="Zinc finger 45-like"/>
    <property type="match status" value="2"/>
</dbReference>
<keyword evidence="6" id="KW-0539">Nucleus</keyword>
<evidence type="ECO:0000256" key="6">
    <source>
        <dbReference type="ARBA" id="ARBA00023242"/>
    </source>
</evidence>
<evidence type="ECO:0000256" key="4">
    <source>
        <dbReference type="ARBA" id="ARBA00022771"/>
    </source>
</evidence>
<feature type="domain" description="C2H2-type" evidence="8">
    <location>
        <begin position="368"/>
        <end position="395"/>
    </location>
</feature>
<dbReference type="PROSITE" id="PS00028">
    <property type="entry name" value="ZINC_FINGER_C2H2_1"/>
    <property type="match status" value="11"/>
</dbReference>